<protein>
    <submittedName>
        <fullName evidence="3">V8-like Glu-specific endopeptidase</fullName>
    </submittedName>
</protein>
<dbReference type="Gene3D" id="2.40.10.10">
    <property type="entry name" value="Trypsin-like serine proteases"/>
    <property type="match status" value="2"/>
</dbReference>
<reference evidence="3 4" key="1">
    <citation type="submission" date="2020-08" db="EMBL/GenBank/DDBJ databases">
        <title>Genomic Encyclopedia of Type Strains, Phase IV (KMG-IV): sequencing the most valuable type-strain genomes for metagenomic binning, comparative biology and taxonomic classification.</title>
        <authorList>
            <person name="Goeker M."/>
        </authorList>
    </citation>
    <scope>NUCLEOTIDE SEQUENCE [LARGE SCALE GENOMIC DNA]</scope>
    <source>
        <strain evidence="3 4">DSM 102235</strain>
    </source>
</reference>
<accession>A0A7W6GT35</accession>
<dbReference type="PANTHER" id="PTHR15462">
    <property type="entry name" value="SERINE PROTEASE"/>
    <property type="match status" value="1"/>
</dbReference>
<comment type="caution">
    <text evidence="3">The sequence shown here is derived from an EMBL/GenBank/DDBJ whole genome shotgun (WGS) entry which is preliminary data.</text>
</comment>
<keyword evidence="4" id="KW-1185">Reference proteome</keyword>
<dbReference type="EMBL" id="JACIEJ010000007">
    <property type="protein sequence ID" value="MBB3986660.1"/>
    <property type="molecule type" value="Genomic_DNA"/>
</dbReference>
<dbReference type="Pfam" id="PF13365">
    <property type="entry name" value="Trypsin_2"/>
    <property type="match status" value="1"/>
</dbReference>
<feature type="chain" id="PRO_5030960675" evidence="2">
    <location>
        <begin position="17"/>
        <end position="208"/>
    </location>
</feature>
<gene>
    <name evidence="3" type="ORF">GGQ68_003003</name>
</gene>
<dbReference type="SUPFAM" id="SSF50494">
    <property type="entry name" value="Trypsin-like serine proteases"/>
    <property type="match status" value="1"/>
</dbReference>
<dbReference type="RefSeq" id="WP_344716294.1">
    <property type="nucleotide sequence ID" value="NZ_BAABBZ010000006.1"/>
</dbReference>
<dbReference type="GO" id="GO:0004252">
    <property type="term" value="F:serine-type endopeptidase activity"/>
    <property type="evidence" value="ECO:0007669"/>
    <property type="project" value="InterPro"/>
</dbReference>
<sequence>MLRWLLLTLIALPAHADDAVGRLNMAGYRQREMCTATLIAPDTALTAAHCVTTPEDGYLKRLENMIFVAAWDGATHKGSARIASVEVHPKAYENGRFNLRHDIAAVRLSSRLTPPPMTLGRGGLPGPLTLVGYQRSAPHRQVETDFCYGDENSGLWRIRCRVESGQSGGPVLSGDGATRKLVAVIAAVVEEEALVVPIDNWVRALLTD</sequence>
<dbReference type="InterPro" id="IPR043504">
    <property type="entry name" value="Peptidase_S1_PA_chymotrypsin"/>
</dbReference>
<dbReference type="PANTHER" id="PTHR15462:SF8">
    <property type="entry name" value="SERINE PROTEASE"/>
    <property type="match status" value="1"/>
</dbReference>
<evidence type="ECO:0000313" key="4">
    <source>
        <dbReference type="Proteomes" id="UP000541426"/>
    </source>
</evidence>
<dbReference type="GO" id="GO:0006508">
    <property type="term" value="P:proteolysis"/>
    <property type="evidence" value="ECO:0007669"/>
    <property type="project" value="InterPro"/>
</dbReference>
<dbReference type="AlphaFoldDB" id="A0A7W6GT35"/>
<name>A0A7W6GT35_9RHOB</name>
<dbReference type="InterPro" id="IPR018114">
    <property type="entry name" value="TRYPSIN_HIS"/>
</dbReference>
<dbReference type="Proteomes" id="UP000541426">
    <property type="component" value="Unassembled WGS sequence"/>
</dbReference>
<dbReference type="InterPro" id="IPR009003">
    <property type="entry name" value="Peptidase_S1_PA"/>
</dbReference>
<evidence type="ECO:0000313" key="3">
    <source>
        <dbReference type="EMBL" id="MBB3986660.1"/>
    </source>
</evidence>
<organism evidence="3 4">
    <name type="scientific">Sagittula marina</name>
    <dbReference type="NCBI Taxonomy" id="943940"/>
    <lineage>
        <taxon>Bacteria</taxon>
        <taxon>Pseudomonadati</taxon>
        <taxon>Pseudomonadota</taxon>
        <taxon>Alphaproteobacteria</taxon>
        <taxon>Rhodobacterales</taxon>
        <taxon>Roseobacteraceae</taxon>
        <taxon>Sagittula</taxon>
    </lineage>
</organism>
<keyword evidence="1 2" id="KW-0732">Signal</keyword>
<evidence type="ECO:0000256" key="2">
    <source>
        <dbReference type="SAM" id="SignalP"/>
    </source>
</evidence>
<evidence type="ECO:0000256" key="1">
    <source>
        <dbReference type="ARBA" id="ARBA00022729"/>
    </source>
</evidence>
<dbReference type="InterPro" id="IPR050966">
    <property type="entry name" value="Glutamyl_endopeptidase"/>
</dbReference>
<proteinExistence type="predicted"/>
<dbReference type="PROSITE" id="PS00134">
    <property type="entry name" value="TRYPSIN_HIS"/>
    <property type="match status" value="1"/>
</dbReference>
<feature type="signal peptide" evidence="2">
    <location>
        <begin position="1"/>
        <end position="16"/>
    </location>
</feature>